<evidence type="ECO:0000259" key="14">
    <source>
        <dbReference type="Pfam" id="PF10613"/>
    </source>
</evidence>
<feature type="transmembrane region" description="Helical" evidence="12">
    <location>
        <begin position="346"/>
        <end position="364"/>
    </location>
</feature>
<comment type="caution">
    <text evidence="15">The sequence shown here is derived from an EMBL/GenBank/DDBJ whole genome shotgun (WGS) entry which is preliminary data.</text>
</comment>
<sequence>MKGILTLSIFLFQAFTLHLVEPASLWETISDRAEIQEENSELTFLFDAIARMFTPHCLRVVMGMEPTIWENWEQPLVSIQLSGEESENTTIFMNKNSEKMSRYSCVTYMMTNLPENNVIDQLTNPKDKIISRFFLSKFDTEREADAFLLDQRLLNEENVATVVAEISRNKSEWKIMRRQLLHPSGYPQIKTVNRWSMAEGFYKKNEIFPEQMANFFGKKLQGVTLDFLPFIDYENIPNSRVVIPKPSLDVYILNVIAKTLNFTYDLVMPADGLWGYLREDGHWVGVVGDVEFRRANFSLCLSVTAERLRSVDFTRVYYIDPLTFVTAKNRPQPAWLKLITPFNDHVWLVTVSSVFAAMVLYYFYNKSEVIMKCTKKHPLTAFMDITGSFLGQALQRMPKLTGGQVSYK</sequence>
<accession>A0AAN8XE61</accession>
<evidence type="ECO:0000256" key="9">
    <source>
        <dbReference type="ARBA" id="ARBA00023180"/>
    </source>
</evidence>
<protein>
    <recommendedName>
        <fullName evidence="14">Ionotropic glutamate receptor L-glutamate and glycine-binding domain-containing protein</fullName>
    </recommendedName>
</protein>
<evidence type="ECO:0000256" key="12">
    <source>
        <dbReference type="SAM" id="Phobius"/>
    </source>
</evidence>
<keyword evidence="2" id="KW-0813">Transport</keyword>
<organism evidence="15 16">
    <name type="scientific">Halocaridina rubra</name>
    <name type="common">Hawaiian red shrimp</name>
    <dbReference type="NCBI Taxonomy" id="373956"/>
    <lineage>
        <taxon>Eukaryota</taxon>
        <taxon>Metazoa</taxon>
        <taxon>Ecdysozoa</taxon>
        <taxon>Arthropoda</taxon>
        <taxon>Crustacea</taxon>
        <taxon>Multicrustacea</taxon>
        <taxon>Malacostraca</taxon>
        <taxon>Eumalacostraca</taxon>
        <taxon>Eucarida</taxon>
        <taxon>Decapoda</taxon>
        <taxon>Pleocyemata</taxon>
        <taxon>Caridea</taxon>
        <taxon>Atyoidea</taxon>
        <taxon>Atyidae</taxon>
        <taxon>Halocaridina</taxon>
    </lineage>
</organism>
<dbReference type="EMBL" id="JAXCGZ010003856">
    <property type="protein sequence ID" value="KAK7082905.1"/>
    <property type="molecule type" value="Genomic_DNA"/>
</dbReference>
<dbReference type="PANTHER" id="PTHR42643">
    <property type="entry name" value="IONOTROPIC RECEPTOR 20A-RELATED"/>
    <property type="match status" value="1"/>
</dbReference>
<dbReference type="AlphaFoldDB" id="A0AAN8XE61"/>
<proteinExistence type="predicted"/>
<keyword evidence="5 12" id="KW-1133">Transmembrane helix</keyword>
<evidence type="ECO:0000256" key="5">
    <source>
        <dbReference type="ARBA" id="ARBA00022989"/>
    </source>
</evidence>
<evidence type="ECO:0000256" key="6">
    <source>
        <dbReference type="ARBA" id="ARBA00023065"/>
    </source>
</evidence>
<comment type="subcellular location">
    <subcellularLocation>
        <location evidence="1">Cell membrane</location>
        <topology evidence="1">Multi-pass membrane protein</topology>
    </subcellularLocation>
</comment>
<keyword evidence="7 12" id="KW-0472">Membrane</keyword>
<feature type="signal peptide" evidence="13">
    <location>
        <begin position="1"/>
        <end position="22"/>
    </location>
</feature>
<keyword evidence="10" id="KW-1071">Ligand-gated ion channel</keyword>
<dbReference type="InterPro" id="IPR019594">
    <property type="entry name" value="Glu/Gly-bd"/>
</dbReference>
<keyword evidence="4 12" id="KW-0812">Transmembrane</keyword>
<dbReference type="Pfam" id="PF10613">
    <property type="entry name" value="Lig_chan-Glu_bd"/>
    <property type="match status" value="1"/>
</dbReference>
<evidence type="ECO:0000256" key="4">
    <source>
        <dbReference type="ARBA" id="ARBA00022692"/>
    </source>
</evidence>
<dbReference type="Gene3D" id="3.40.190.10">
    <property type="entry name" value="Periplasmic binding protein-like II"/>
    <property type="match status" value="1"/>
</dbReference>
<gene>
    <name evidence="15" type="ORF">SK128_022479</name>
</gene>
<evidence type="ECO:0000256" key="8">
    <source>
        <dbReference type="ARBA" id="ARBA00023170"/>
    </source>
</evidence>
<reference evidence="15 16" key="1">
    <citation type="submission" date="2023-11" db="EMBL/GenBank/DDBJ databases">
        <title>Halocaridina rubra genome assembly.</title>
        <authorList>
            <person name="Smith C."/>
        </authorList>
    </citation>
    <scope>NUCLEOTIDE SEQUENCE [LARGE SCALE GENOMIC DNA]</scope>
    <source>
        <strain evidence="15">EP-1</strain>
        <tissue evidence="15">Whole</tissue>
    </source>
</reference>
<name>A0AAN8XE61_HALRR</name>
<feature type="chain" id="PRO_5042825684" description="Ionotropic glutamate receptor L-glutamate and glycine-binding domain-containing protein" evidence="13">
    <location>
        <begin position="23"/>
        <end position="408"/>
    </location>
</feature>
<evidence type="ECO:0000256" key="1">
    <source>
        <dbReference type="ARBA" id="ARBA00004651"/>
    </source>
</evidence>
<keyword evidence="11" id="KW-0407">Ion channel</keyword>
<evidence type="ECO:0000313" key="16">
    <source>
        <dbReference type="Proteomes" id="UP001381693"/>
    </source>
</evidence>
<keyword evidence="8" id="KW-0675">Receptor</keyword>
<keyword evidence="13" id="KW-0732">Signal</keyword>
<dbReference type="InterPro" id="IPR052192">
    <property type="entry name" value="Insect_Ionotropic_Sensory_Rcpt"/>
</dbReference>
<evidence type="ECO:0000256" key="7">
    <source>
        <dbReference type="ARBA" id="ARBA00023136"/>
    </source>
</evidence>
<feature type="domain" description="Ionotropic glutamate receptor L-glutamate and glycine-binding" evidence="14">
    <location>
        <begin position="252"/>
        <end position="328"/>
    </location>
</feature>
<evidence type="ECO:0000313" key="15">
    <source>
        <dbReference type="EMBL" id="KAK7082905.1"/>
    </source>
</evidence>
<dbReference type="PANTHER" id="PTHR42643:SF24">
    <property type="entry name" value="IONOTROPIC RECEPTOR 60A"/>
    <property type="match status" value="1"/>
</dbReference>
<evidence type="ECO:0000256" key="10">
    <source>
        <dbReference type="ARBA" id="ARBA00023286"/>
    </source>
</evidence>
<dbReference type="GO" id="GO:0005886">
    <property type="term" value="C:plasma membrane"/>
    <property type="evidence" value="ECO:0007669"/>
    <property type="project" value="UniProtKB-SubCell"/>
</dbReference>
<keyword evidence="6" id="KW-0406">Ion transport</keyword>
<keyword evidence="3" id="KW-1003">Cell membrane</keyword>
<evidence type="ECO:0000256" key="11">
    <source>
        <dbReference type="ARBA" id="ARBA00023303"/>
    </source>
</evidence>
<keyword evidence="16" id="KW-1185">Reference proteome</keyword>
<dbReference type="SUPFAM" id="SSF53850">
    <property type="entry name" value="Periplasmic binding protein-like II"/>
    <property type="match status" value="1"/>
</dbReference>
<evidence type="ECO:0000256" key="3">
    <source>
        <dbReference type="ARBA" id="ARBA00022475"/>
    </source>
</evidence>
<keyword evidence="9" id="KW-0325">Glycoprotein</keyword>
<evidence type="ECO:0000256" key="13">
    <source>
        <dbReference type="SAM" id="SignalP"/>
    </source>
</evidence>
<evidence type="ECO:0000256" key="2">
    <source>
        <dbReference type="ARBA" id="ARBA00022448"/>
    </source>
</evidence>
<dbReference type="GO" id="GO:0015276">
    <property type="term" value="F:ligand-gated monoatomic ion channel activity"/>
    <property type="evidence" value="ECO:0007669"/>
    <property type="project" value="InterPro"/>
</dbReference>
<dbReference type="Proteomes" id="UP001381693">
    <property type="component" value="Unassembled WGS sequence"/>
</dbReference>